<keyword evidence="2" id="KW-0547">Nucleotide-binding</keyword>
<dbReference type="InterPro" id="IPR033690">
    <property type="entry name" value="Adenylat_kinase_CS"/>
</dbReference>
<evidence type="ECO:0000256" key="4">
    <source>
        <dbReference type="RuleBase" id="RU003330"/>
    </source>
</evidence>
<proteinExistence type="inferred from homology"/>
<evidence type="ECO:0000256" key="3">
    <source>
        <dbReference type="ARBA" id="ARBA00022777"/>
    </source>
</evidence>
<name>A0AAD7TCK7_9TELE</name>
<dbReference type="HAMAP" id="MF_00235">
    <property type="entry name" value="Adenylate_kinase_Adk"/>
    <property type="match status" value="1"/>
</dbReference>
<evidence type="ECO:0000256" key="2">
    <source>
        <dbReference type="ARBA" id="ARBA00022741"/>
    </source>
</evidence>
<evidence type="ECO:0000313" key="6">
    <source>
        <dbReference type="Proteomes" id="UP001221898"/>
    </source>
</evidence>
<protein>
    <recommendedName>
        <fullName evidence="7">Adenylate kinase</fullName>
    </recommendedName>
</protein>
<dbReference type="Pfam" id="PF00406">
    <property type="entry name" value="ADK"/>
    <property type="match status" value="1"/>
</dbReference>
<dbReference type="GO" id="GO:0006139">
    <property type="term" value="P:nucleobase-containing compound metabolic process"/>
    <property type="evidence" value="ECO:0007669"/>
    <property type="project" value="InterPro"/>
</dbReference>
<dbReference type="AlphaFoldDB" id="A0AAD7TCK7"/>
<sequence length="192" mass="21701">MSTLYKPKIIFVFGGPGSGKGLQCEKMAESYGLLPLSPGELLRTEFHTDTERSRLVRDILERGEQLPVGALLELLREAMGTAPDHVKGFLLDGFPRNIQQTVEFEAKIGEPSLVLLLECSPDTMCRRLQQRPQSGFQSEDSRDAVRKRVQSFFRECEPIAAHYERKRLLYKIDAEGPPDEVFQQACQLLDSC</sequence>
<comment type="caution">
    <text evidence="5">The sequence shown here is derived from an EMBL/GenBank/DDBJ whole genome shotgun (WGS) entry which is preliminary data.</text>
</comment>
<dbReference type="PANTHER" id="PTHR23359">
    <property type="entry name" value="NUCLEOTIDE KINASE"/>
    <property type="match status" value="1"/>
</dbReference>
<dbReference type="CDD" id="cd01428">
    <property type="entry name" value="ADK"/>
    <property type="match status" value="1"/>
</dbReference>
<dbReference type="Gene3D" id="3.40.50.300">
    <property type="entry name" value="P-loop containing nucleotide triphosphate hydrolases"/>
    <property type="match status" value="1"/>
</dbReference>
<evidence type="ECO:0000256" key="1">
    <source>
        <dbReference type="ARBA" id="ARBA00022679"/>
    </source>
</evidence>
<evidence type="ECO:0008006" key="7">
    <source>
        <dbReference type="Google" id="ProtNLM"/>
    </source>
</evidence>
<dbReference type="InterPro" id="IPR027417">
    <property type="entry name" value="P-loop_NTPase"/>
</dbReference>
<dbReference type="GO" id="GO:0019205">
    <property type="term" value="F:nucleobase-containing compound kinase activity"/>
    <property type="evidence" value="ECO:0007669"/>
    <property type="project" value="InterPro"/>
</dbReference>
<dbReference type="Proteomes" id="UP001221898">
    <property type="component" value="Unassembled WGS sequence"/>
</dbReference>
<dbReference type="PROSITE" id="PS00113">
    <property type="entry name" value="ADENYLATE_KINASE"/>
    <property type="match status" value="1"/>
</dbReference>
<dbReference type="SUPFAM" id="SSF52540">
    <property type="entry name" value="P-loop containing nucleoside triphosphate hydrolases"/>
    <property type="match status" value="1"/>
</dbReference>
<accession>A0AAD7TCK7</accession>
<dbReference type="PRINTS" id="PR00094">
    <property type="entry name" value="ADENYLTKNASE"/>
</dbReference>
<organism evidence="5 6">
    <name type="scientific">Aldrovandia affinis</name>
    <dbReference type="NCBI Taxonomy" id="143900"/>
    <lineage>
        <taxon>Eukaryota</taxon>
        <taxon>Metazoa</taxon>
        <taxon>Chordata</taxon>
        <taxon>Craniata</taxon>
        <taxon>Vertebrata</taxon>
        <taxon>Euteleostomi</taxon>
        <taxon>Actinopterygii</taxon>
        <taxon>Neopterygii</taxon>
        <taxon>Teleostei</taxon>
        <taxon>Notacanthiformes</taxon>
        <taxon>Halosauridae</taxon>
        <taxon>Aldrovandia</taxon>
    </lineage>
</organism>
<keyword evidence="6" id="KW-1185">Reference proteome</keyword>
<dbReference type="GO" id="GO:0005524">
    <property type="term" value="F:ATP binding"/>
    <property type="evidence" value="ECO:0007669"/>
    <property type="project" value="InterPro"/>
</dbReference>
<dbReference type="EMBL" id="JAINUG010000001">
    <property type="protein sequence ID" value="KAJ8418504.1"/>
    <property type="molecule type" value="Genomic_DNA"/>
</dbReference>
<dbReference type="InterPro" id="IPR000850">
    <property type="entry name" value="Adenylat/UMP-CMP_kin"/>
</dbReference>
<reference evidence="5" key="1">
    <citation type="journal article" date="2023" name="Science">
        <title>Genome structures resolve the early diversification of teleost fishes.</title>
        <authorList>
            <person name="Parey E."/>
            <person name="Louis A."/>
            <person name="Montfort J."/>
            <person name="Bouchez O."/>
            <person name="Roques C."/>
            <person name="Iampietro C."/>
            <person name="Lluch J."/>
            <person name="Castinel A."/>
            <person name="Donnadieu C."/>
            <person name="Desvignes T."/>
            <person name="Floi Bucao C."/>
            <person name="Jouanno E."/>
            <person name="Wen M."/>
            <person name="Mejri S."/>
            <person name="Dirks R."/>
            <person name="Jansen H."/>
            <person name="Henkel C."/>
            <person name="Chen W.J."/>
            <person name="Zahm M."/>
            <person name="Cabau C."/>
            <person name="Klopp C."/>
            <person name="Thompson A.W."/>
            <person name="Robinson-Rechavi M."/>
            <person name="Braasch I."/>
            <person name="Lecointre G."/>
            <person name="Bobe J."/>
            <person name="Postlethwait J.H."/>
            <person name="Berthelot C."/>
            <person name="Roest Crollius H."/>
            <person name="Guiguen Y."/>
        </authorList>
    </citation>
    <scope>NUCLEOTIDE SEQUENCE</scope>
    <source>
        <strain evidence="5">NC1722</strain>
    </source>
</reference>
<evidence type="ECO:0000313" key="5">
    <source>
        <dbReference type="EMBL" id="KAJ8418504.1"/>
    </source>
</evidence>
<keyword evidence="1 4" id="KW-0808">Transferase</keyword>
<comment type="similarity">
    <text evidence="4">Belongs to the adenylate kinase family.</text>
</comment>
<gene>
    <name evidence="5" type="ORF">AAFF_G00000030</name>
</gene>
<keyword evidence="3 4" id="KW-0418">Kinase</keyword>